<dbReference type="EMBL" id="BJFL01000012">
    <property type="protein sequence ID" value="GDY31204.1"/>
    <property type="molecule type" value="Genomic_DNA"/>
</dbReference>
<evidence type="ECO:0000256" key="1">
    <source>
        <dbReference type="SAM" id="MobiDB-lite"/>
    </source>
</evidence>
<keyword evidence="4" id="KW-1185">Reference proteome</keyword>
<evidence type="ECO:0000313" key="3">
    <source>
        <dbReference type="EMBL" id="GDY31204.1"/>
    </source>
</evidence>
<sequence>MSENSRVDGTAAGRPTDGATSGAAEPATSAQHAEPPPETKPLDLGAAADEGAAGSGGERAAPEEPTVRGTMRFQDPESATPRPPTVAEQRARARAEQEEREREEAEQAEAERKRRRKKRLLIGGGVTVGVAALVAAGYALASPEEVSATCVDQNNVAVPEEDCDQNYVASHGGYNSGGIFFLPGFGQYRYYYGPSPFHVGQTVSGGTFTKPDNATIRTGSGKTIQRGGFGIKGFSGKSGGGS</sequence>
<keyword evidence="2" id="KW-1133">Transmembrane helix</keyword>
<dbReference type="Proteomes" id="UP000298860">
    <property type="component" value="Unassembled WGS sequence"/>
</dbReference>
<accession>A0A4D4J6T3</accession>
<evidence type="ECO:0008006" key="5">
    <source>
        <dbReference type="Google" id="ProtNLM"/>
    </source>
</evidence>
<feature type="region of interest" description="Disordered" evidence="1">
    <location>
        <begin position="1"/>
        <end position="115"/>
    </location>
</feature>
<organism evidence="3 4">
    <name type="scientific">Gandjariella thermophila</name>
    <dbReference type="NCBI Taxonomy" id="1931992"/>
    <lineage>
        <taxon>Bacteria</taxon>
        <taxon>Bacillati</taxon>
        <taxon>Actinomycetota</taxon>
        <taxon>Actinomycetes</taxon>
        <taxon>Pseudonocardiales</taxon>
        <taxon>Pseudonocardiaceae</taxon>
        <taxon>Gandjariella</taxon>
    </lineage>
</organism>
<feature type="compositionally biased region" description="Basic and acidic residues" evidence="1">
    <location>
        <begin position="89"/>
        <end position="112"/>
    </location>
</feature>
<evidence type="ECO:0000313" key="4">
    <source>
        <dbReference type="Proteomes" id="UP000298860"/>
    </source>
</evidence>
<comment type="caution">
    <text evidence="3">The sequence shown here is derived from an EMBL/GenBank/DDBJ whole genome shotgun (WGS) entry which is preliminary data.</text>
</comment>
<keyword evidence="2" id="KW-0472">Membrane</keyword>
<keyword evidence="2" id="KW-0812">Transmembrane</keyword>
<proteinExistence type="predicted"/>
<dbReference type="AlphaFoldDB" id="A0A4D4J6T3"/>
<gene>
    <name evidence="3" type="ORF">GTS_28370</name>
</gene>
<evidence type="ECO:0000256" key="2">
    <source>
        <dbReference type="SAM" id="Phobius"/>
    </source>
</evidence>
<name>A0A4D4J6T3_9PSEU</name>
<reference evidence="4" key="1">
    <citation type="submission" date="2019-04" db="EMBL/GenBank/DDBJ databases">
        <title>Draft genome sequence of Pseudonocardiaceae bacterium SL3-2-4.</title>
        <authorList>
            <person name="Ningsih F."/>
            <person name="Yokota A."/>
            <person name="Sakai Y."/>
            <person name="Nanatani K."/>
            <person name="Yabe S."/>
            <person name="Oetari A."/>
            <person name="Sjamsuridzal W."/>
        </authorList>
    </citation>
    <scope>NUCLEOTIDE SEQUENCE [LARGE SCALE GENOMIC DNA]</scope>
    <source>
        <strain evidence="4">SL3-2-4</strain>
    </source>
</reference>
<protein>
    <recommendedName>
        <fullName evidence="5">Tat pathway signal protein</fullName>
    </recommendedName>
</protein>
<dbReference type="RefSeq" id="WP_307722934.1">
    <property type="nucleotide sequence ID" value="NZ_BJFL01000012.1"/>
</dbReference>
<feature type="transmembrane region" description="Helical" evidence="2">
    <location>
        <begin position="120"/>
        <end position="141"/>
    </location>
</feature>